<dbReference type="EMBL" id="JBBHLL010000105">
    <property type="protein sequence ID" value="KAK7816160.1"/>
    <property type="molecule type" value="Genomic_DNA"/>
</dbReference>
<accession>A0AAW0INT1</accession>
<evidence type="ECO:0000313" key="3">
    <source>
        <dbReference type="Proteomes" id="UP001488838"/>
    </source>
</evidence>
<gene>
    <name evidence="2" type="ORF">U0070_023643</name>
</gene>
<keyword evidence="3" id="KW-1185">Reference proteome</keyword>
<organism evidence="2 3">
    <name type="scientific">Myodes glareolus</name>
    <name type="common">Bank vole</name>
    <name type="synonym">Clethrionomys glareolus</name>
    <dbReference type="NCBI Taxonomy" id="447135"/>
    <lineage>
        <taxon>Eukaryota</taxon>
        <taxon>Metazoa</taxon>
        <taxon>Chordata</taxon>
        <taxon>Craniata</taxon>
        <taxon>Vertebrata</taxon>
        <taxon>Euteleostomi</taxon>
        <taxon>Mammalia</taxon>
        <taxon>Eutheria</taxon>
        <taxon>Euarchontoglires</taxon>
        <taxon>Glires</taxon>
        <taxon>Rodentia</taxon>
        <taxon>Myomorpha</taxon>
        <taxon>Muroidea</taxon>
        <taxon>Cricetidae</taxon>
        <taxon>Arvicolinae</taxon>
        <taxon>Myodes</taxon>
    </lineage>
</organism>
<evidence type="ECO:0000313" key="2">
    <source>
        <dbReference type="EMBL" id="KAK7816160.1"/>
    </source>
</evidence>
<dbReference type="Pfam" id="PF11881">
    <property type="entry name" value="SPAR_C"/>
    <property type="match status" value="1"/>
</dbReference>
<dbReference type="InterPro" id="IPR021818">
    <property type="entry name" value="SIPA1L_C"/>
</dbReference>
<name>A0AAW0INT1_MYOGA</name>
<comment type="caution">
    <text evidence="2">The sequence shown here is derived from an EMBL/GenBank/DDBJ whole genome shotgun (WGS) entry which is preliminary data.</text>
</comment>
<evidence type="ECO:0000259" key="1">
    <source>
        <dbReference type="Pfam" id="PF11881"/>
    </source>
</evidence>
<feature type="domain" description="Signal-induced proliferation-associated 1-like protein C-terminal" evidence="1">
    <location>
        <begin position="4"/>
        <end position="63"/>
    </location>
</feature>
<dbReference type="Proteomes" id="UP001488838">
    <property type="component" value="Unassembled WGS sequence"/>
</dbReference>
<proteinExistence type="predicted"/>
<protein>
    <recommendedName>
        <fullName evidence="1">Signal-induced proliferation-associated 1-like protein C-terminal domain-containing protein</fullName>
    </recommendedName>
</protein>
<sequence length="72" mass="7965">MPYQRVASFCTLTDLQHGQDLEGAPELSLCVDPTSGKEFMDASGERSPSTLTGKVNQLELILRQLQTDLRKV</sequence>
<reference evidence="2 3" key="1">
    <citation type="journal article" date="2023" name="bioRxiv">
        <title>Conserved and derived expression patterns and positive selection on dental genes reveal complex evolutionary context of ever-growing rodent molars.</title>
        <authorList>
            <person name="Calamari Z.T."/>
            <person name="Song A."/>
            <person name="Cohen E."/>
            <person name="Akter M."/>
            <person name="Roy R.D."/>
            <person name="Hallikas O."/>
            <person name="Christensen M.M."/>
            <person name="Li P."/>
            <person name="Marangoni P."/>
            <person name="Jernvall J."/>
            <person name="Klein O.D."/>
        </authorList>
    </citation>
    <scope>NUCLEOTIDE SEQUENCE [LARGE SCALE GENOMIC DNA]</scope>
    <source>
        <strain evidence="2">V071</strain>
    </source>
</reference>
<dbReference type="AlphaFoldDB" id="A0AAW0INT1"/>